<evidence type="ECO:0000313" key="1">
    <source>
        <dbReference type="EMBL" id="VAW79481.1"/>
    </source>
</evidence>
<gene>
    <name evidence="1" type="ORF">MNBD_GAMMA15-2550</name>
</gene>
<proteinExistence type="predicted"/>
<reference evidence="1" key="1">
    <citation type="submission" date="2018-06" db="EMBL/GenBank/DDBJ databases">
        <authorList>
            <person name="Zhirakovskaya E."/>
        </authorList>
    </citation>
    <scope>NUCLEOTIDE SEQUENCE</scope>
</reference>
<sequence>MKRIFAAILSGMPRGGVGAALLATGVAWSAPITFNTALPVAKNEFLVREQLIINQSGKDPGNLNRDRTAKAAVSVLGYGVSGKLALFGVLPYRDNELKLTAAGQRMNRNASGFGDLTVFGRYTVLQRDQRGKNFRIATFGGVKAPTGEDGERDSLGVLPASVQVGSGSWDPLAGAVATYQTLNYQIDGQISYQINNEANNFEVGDVARLDGSVQYRVWPKTLGGGIPAFLYGVIEANLIHQQKNQVNGQSDPDSGGTRLFLTPGVQYVTRRWIAETAVQIPVAQNLNGNALENDYIARASVRFNF</sequence>
<organism evidence="1">
    <name type="scientific">hydrothermal vent metagenome</name>
    <dbReference type="NCBI Taxonomy" id="652676"/>
    <lineage>
        <taxon>unclassified sequences</taxon>
        <taxon>metagenomes</taxon>
        <taxon>ecological metagenomes</taxon>
    </lineage>
</organism>
<dbReference type="EMBL" id="UOFN01000112">
    <property type="protein sequence ID" value="VAW79481.1"/>
    <property type="molecule type" value="Genomic_DNA"/>
</dbReference>
<name>A0A3B0YJ95_9ZZZZ</name>
<dbReference type="AlphaFoldDB" id="A0A3B0YJ95"/>
<accession>A0A3B0YJ95</accession>
<evidence type="ECO:0008006" key="2">
    <source>
        <dbReference type="Google" id="ProtNLM"/>
    </source>
</evidence>
<protein>
    <recommendedName>
        <fullName evidence="2">Transporter</fullName>
    </recommendedName>
</protein>